<keyword evidence="10 13" id="KW-0443">Lipid metabolism</keyword>
<dbReference type="EC" id="2.1.3.15" evidence="13"/>
<dbReference type="GO" id="GO:0003989">
    <property type="term" value="F:acetyl-CoA carboxylase activity"/>
    <property type="evidence" value="ECO:0007669"/>
    <property type="project" value="InterPro"/>
</dbReference>
<evidence type="ECO:0000256" key="1">
    <source>
        <dbReference type="ARBA" id="ARBA00004496"/>
    </source>
</evidence>
<keyword evidence="7 13" id="KW-0276">Fatty acid metabolism</keyword>
<dbReference type="InterPro" id="IPR034733">
    <property type="entry name" value="AcCoA_carboxyl_beta"/>
</dbReference>
<name>A0A6V7RBS7_9BACL</name>
<comment type="cofactor">
    <cofactor evidence="13">
        <name>Zn(2+)</name>
        <dbReference type="ChEBI" id="CHEBI:29105"/>
    </cofactor>
    <text evidence="13">Binds 1 zinc ion per subunit.</text>
</comment>
<dbReference type="GO" id="GO:2001295">
    <property type="term" value="P:malonyl-CoA biosynthetic process"/>
    <property type="evidence" value="ECO:0007669"/>
    <property type="project" value="UniProtKB-UniRule"/>
</dbReference>
<proteinExistence type="inferred from homology"/>
<keyword evidence="5 13" id="KW-0547">Nucleotide-binding</keyword>
<dbReference type="Proteomes" id="UP000588186">
    <property type="component" value="Unassembled WGS sequence"/>
</dbReference>
<evidence type="ECO:0000256" key="13">
    <source>
        <dbReference type="HAMAP-Rule" id="MF_01395"/>
    </source>
</evidence>
<evidence type="ECO:0000256" key="9">
    <source>
        <dbReference type="ARBA" id="ARBA00022840"/>
    </source>
</evidence>
<comment type="catalytic activity">
    <reaction evidence="13">
        <text>N(6)-carboxybiotinyl-L-lysyl-[protein] + acetyl-CoA = N(6)-biotinyl-L-lysyl-[protein] + malonyl-CoA</text>
        <dbReference type="Rhea" id="RHEA:54728"/>
        <dbReference type="Rhea" id="RHEA-COMP:10505"/>
        <dbReference type="Rhea" id="RHEA-COMP:10506"/>
        <dbReference type="ChEBI" id="CHEBI:57288"/>
        <dbReference type="ChEBI" id="CHEBI:57384"/>
        <dbReference type="ChEBI" id="CHEBI:83144"/>
        <dbReference type="ChEBI" id="CHEBI:83145"/>
        <dbReference type="EC" id="2.1.3.15"/>
    </reaction>
</comment>
<evidence type="ECO:0000256" key="12">
    <source>
        <dbReference type="ARBA" id="ARBA00025280"/>
    </source>
</evidence>
<dbReference type="PANTHER" id="PTHR42995">
    <property type="entry name" value="ACETYL-COENZYME A CARBOXYLASE CARBOXYL TRANSFERASE SUBUNIT BETA, CHLOROPLASTIC"/>
    <property type="match status" value="1"/>
</dbReference>
<comment type="pathway">
    <text evidence="13">Lipid metabolism; malonyl-CoA biosynthesis; malonyl-CoA from acetyl-CoA: step 1/1.</text>
</comment>
<keyword evidence="13" id="KW-0963">Cytoplasm</keyword>
<organism evidence="15 16">
    <name type="scientific">Phocicoccus pinnipedialis</name>
    <dbReference type="NCBI Taxonomy" id="110845"/>
    <lineage>
        <taxon>Bacteria</taxon>
        <taxon>Bacillati</taxon>
        <taxon>Bacillota</taxon>
        <taxon>Bacilli</taxon>
        <taxon>Bacillales</taxon>
        <taxon>Salinicoccaceae</taxon>
        <taxon>Phocicoccus</taxon>
    </lineage>
</organism>
<comment type="function">
    <text evidence="12 13">Component of the acetyl coenzyme A carboxylase (ACC) complex. Biotin carboxylase (BC) catalyzes the carboxylation of biotin on its carrier protein (BCCP) and then the CO(2) group is transferred by the transcarboxylase to acetyl-CoA to form malonyl-CoA.</text>
</comment>
<dbReference type="EMBL" id="CAJEWB010000010">
    <property type="protein sequence ID" value="CAD2075128.1"/>
    <property type="molecule type" value="Genomic_DNA"/>
</dbReference>
<feature type="binding site" evidence="13">
    <location>
        <position position="51"/>
    </location>
    <ligand>
        <name>Zn(2+)</name>
        <dbReference type="ChEBI" id="CHEBI:29105"/>
    </ligand>
</feature>
<evidence type="ECO:0000313" key="15">
    <source>
        <dbReference type="EMBL" id="CAD2075128.1"/>
    </source>
</evidence>
<evidence type="ECO:0000256" key="5">
    <source>
        <dbReference type="ARBA" id="ARBA00022741"/>
    </source>
</evidence>
<accession>A0A6V7RBS7</accession>
<keyword evidence="4 13" id="KW-0479">Metal-binding</keyword>
<comment type="subunit">
    <text evidence="13">Acetyl-CoA carboxylase is a heterohexamer composed of biotin carboxyl carrier protein (AccB), biotin carboxylase (AccC) and two subunits each of ACCase subunit alpha (AccA) and ACCase subunit beta (AccD).</text>
</comment>
<dbReference type="InterPro" id="IPR041010">
    <property type="entry name" value="Znf-ACC"/>
</dbReference>
<keyword evidence="2 13" id="KW-0444">Lipid biosynthesis</keyword>
<dbReference type="InterPro" id="IPR011762">
    <property type="entry name" value="COA_CT_N"/>
</dbReference>
<evidence type="ECO:0000256" key="11">
    <source>
        <dbReference type="ARBA" id="ARBA00023160"/>
    </source>
</evidence>
<protein>
    <recommendedName>
        <fullName evidence="13">Acetyl-coenzyme A carboxylase carboxyl transferase subunit beta</fullName>
        <shortName evidence="13">ACCase subunit beta</shortName>
        <shortName evidence="13">Acetyl-CoA carboxylase carboxyltransferase subunit beta</shortName>
        <ecNumber evidence="13">2.1.3.15</ecNumber>
    </recommendedName>
</protein>
<keyword evidence="3 13" id="KW-0808">Transferase</keyword>
<gene>
    <name evidence="13 15" type="primary">accD</name>
    <name evidence="15" type="ORF">JEOPIN946_00940</name>
</gene>
<dbReference type="Pfam" id="PF01039">
    <property type="entry name" value="Carboxyl_trans"/>
    <property type="match status" value="1"/>
</dbReference>
<evidence type="ECO:0000256" key="8">
    <source>
        <dbReference type="ARBA" id="ARBA00022833"/>
    </source>
</evidence>
<feature type="binding site" evidence="13">
    <location>
        <position position="54"/>
    </location>
    <ligand>
        <name>Zn(2+)</name>
        <dbReference type="ChEBI" id="CHEBI:29105"/>
    </ligand>
</feature>
<evidence type="ECO:0000256" key="7">
    <source>
        <dbReference type="ARBA" id="ARBA00022832"/>
    </source>
</evidence>
<dbReference type="AlphaFoldDB" id="A0A6V7RBS7"/>
<dbReference type="NCBIfam" id="TIGR00515">
    <property type="entry name" value="accD"/>
    <property type="match status" value="1"/>
</dbReference>
<dbReference type="HAMAP" id="MF_01395">
    <property type="entry name" value="AcetylCoA_CT_beta"/>
    <property type="match status" value="1"/>
</dbReference>
<dbReference type="UniPathway" id="UPA00655">
    <property type="reaction ID" value="UER00711"/>
</dbReference>
<dbReference type="RefSeq" id="WP_186077332.1">
    <property type="nucleotide sequence ID" value="NZ_CAJEWB010000010.1"/>
</dbReference>
<keyword evidence="11 13" id="KW-0275">Fatty acid biosynthesis</keyword>
<sequence length="288" mass="32116">MVIDLFYKLNRKRTKLDKKGIDTGDKPIMTKCPSCKKMLYTKELEKSVYVCPNCDYHFPVTSQERMKVLFDEGTEIRLFDTITSRNPLDFPNYMSKLEKDKEIADLNEAVRVGHGKIDGVDVVIATMDTRIRMGSMGSAVGEILARAFNYATEKKLPVIVFTASGGARMQEGILSLMQMAKVSVAIERHSNAGLLYIAYMTHPTTGGVSASFASVGDINLAEKGALIGFAGRRVIEETIREKLPDDFQTAEFLLEHGQLDRVVNRKEMRITLSNILKLHCNGVKVDGV</sequence>
<dbReference type="Gene3D" id="3.90.226.10">
    <property type="entry name" value="2-enoyl-CoA Hydratase, Chain A, domain 1"/>
    <property type="match status" value="1"/>
</dbReference>
<evidence type="ECO:0000256" key="4">
    <source>
        <dbReference type="ARBA" id="ARBA00022723"/>
    </source>
</evidence>
<feature type="binding site" evidence="13">
    <location>
        <position position="35"/>
    </location>
    <ligand>
        <name>Zn(2+)</name>
        <dbReference type="ChEBI" id="CHEBI:29105"/>
    </ligand>
</feature>
<dbReference type="GO" id="GO:0008270">
    <property type="term" value="F:zinc ion binding"/>
    <property type="evidence" value="ECO:0007669"/>
    <property type="project" value="UniProtKB-UniRule"/>
</dbReference>
<evidence type="ECO:0000256" key="3">
    <source>
        <dbReference type="ARBA" id="ARBA00022679"/>
    </source>
</evidence>
<dbReference type="GO" id="GO:0009317">
    <property type="term" value="C:acetyl-CoA carboxylase complex"/>
    <property type="evidence" value="ECO:0007669"/>
    <property type="project" value="InterPro"/>
</dbReference>
<reference evidence="15 16" key="1">
    <citation type="submission" date="2020-07" db="EMBL/GenBank/DDBJ databases">
        <authorList>
            <person name="Criscuolo A."/>
        </authorList>
    </citation>
    <scope>NUCLEOTIDE SEQUENCE [LARGE SCALE GENOMIC DNA]</scope>
    <source>
        <strain evidence="15">CIP107946</strain>
    </source>
</reference>
<dbReference type="Pfam" id="PF17848">
    <property type="entry name" value="Zn_ribbon_ACC"/>
    <property type="match status" value="1"/>
</dbReference>
<feature type="zinc finger region" description="C4-type" evidence="13">
    <location>
        <begin position="32"/>
        <end position="54"/>
    </location>
</feature>
<evidence type="ECO:0000256" key="10">
    <source>
        <dbReference type="ARBA" id="ARBA00023098"/>
    </source>
</evidence>
<evidence type="ECO:0000256" key="2">
    <source>
        <dbReference type="ARBA" id="ARBA00022516"/>
    </source>
</evidence>
<dbReference type="SUPFAM" id="SSF52096">
    <property type="entry name" value="ClpP/crotonase"/>
    <property type="match status" value="1"/>
</dbReference>
<dbReference type="GO" id="GO:0005524">
    <property type="term" value="F:ATP binding"/>
    <property type="evidence" value="ECO:0007669"/>
    <property type="project" value="UniProtKB-KW"/>
</dbReference>
<dbReference type="GO" id="GO:0016743">
    <property type="term" value="F:carboxyl- or carbamoyltransferase activity"/>
    <property type="evidence" value="ECO:0007669"/>
    <property type="project" value="UniProtKB-UniRule"/>
</dbReference>
<dbReference type="GO" id="GO:0006633">
    <property type="term" value="P:fatty acid biosynthetic process"/>
    <property type="evidence" value="ECO:0007669"/>
    <property type="project" value="UniProtKB-KW"/>
</dbReference>
<feature type="domain" description="CoA carboxyltransferase N-terminal" evidence="14">
    <location>
        <begin position="28"/>
        <end position="288"/>
    </location>
</feature>
<evidence type="ECO:0000259" key="14">
    <source>
        <dbReference type="PROSITE" id="PS50980"/>
    </source>
</evidence>
<keyword evidence="9 13" id="KW-0067">ATP-binding</keyword>
<evidence type="ECO:0000256" key="6">
    <source>
        <dbReference type="ARBA" id="ARBA00022771"/>
    </source>
</evidence>
<dbReference type="InterPro" id="IPR000438">
    <property type="entry name" value="Acetyl_CoA_COase_Trfase_b_su"/>
</dbReference>
<comment type="similarity">
    <text evidence="13">Belongs to the AccD/PCCB family.</text>
</comment>
<keyword evidence="16" id="KW-1185">Reference proteome</keyword>
<dbReference type="InterPro" id="IPR029045">
    <property type="entry name" value="ClpP/crotonase-like_dom_sf"/>
</dbReference>
<dbReference type="PRINTS" id="PR01070">
    <property type="entry name" value="ACCCTRFRASEB"/>
</dbReference>
<feature type="binding site" evidence="13">
    <location>
        <position position="32"/>
    </location>
    <ligand>
        <name>Zn(2+)</name>
        <dbReference type="ChEBI" id="CHEBI:29105"/>
    </ligand>
</feature>
<keyword evidence="6 13" id="KW-0863">Zinc-finger</keyword>
<dbReference type="PANTHER" id="PTHR42995:SF5">
    <property type="entry name" value="ACETYL-COENZYME A CARBOXYLASE CARBOXYL TRANSFERASE SUBUNIT BETA, CHLOROPLASTIC"/>
    <property type="match status" value="1"/>
</dbReference>
<evidence type="ECO:0000313" key="16">
    <source>
        <dbReference type="Proteomes" id="UP000588186"/>
    </source>
</evidence>
<comment type="subcellular location">
    <subcellularLocation>
        <location evidence="1 13">Cytoplasm</location>
    </subcellularLocation>
</comment>
<dbReference type="PROSITE" id="PS50980">
    <property type="entry name" value="COA_CT_NTER"/>
    <property type="match status" value="1"/>
</dbReference>
<comment type="caution">
    <text evidence="15">The sequence shown here is derived from an EMBL/GenBank/DDBJ whole genome shotgun (WGS) entry which is preliminary data.</text>
</comment>
<keyword evidence="8 13" id="KW-0862">Zinc</keyword>